<name>A0A0C2W9A0_AMAMK</name>
<accession>A0A0C2W9A0</accession>
<dbReference type="HOGENOM" id="CLU_044614_1_1_1"/>
<keyword evidence="2" id="KW-0812">Transmembrane</keyword>
<reference evidence="3 4" key="1">
    <citation type="submission" date="2014-04" db="EMBL/GenBank/DDBJ databases">
        <title>Evolutionary Origins and Diversification of the Mycorrhizal Mutualists.</title>
        <authorList>
            <consortium name="DOE Joint Genome Institute"/>
            <consortium name="Mycorrhizal Genomics Consortium"/>
            <person name="Kohler A."/>
            <person name="Kuo A."/>
            <person name="Nagy L.G."/>
            <person name="Floudas D."/>
            <person name="Copeland A."/>
            <person name="Barry K.W."/>
            <person name="Cichocki N."/>
            <person name="Veneault-Fourrey C."/>
            <person name="LaButti K."/>
            <person name="Lindquist E.A."/>
            <person name="Lipzen A."/>
            <person name="Lundell T."/>
            <person name="Morin E."/>
            <person name="Murat C."/>
            <person name="Riley R."/>
            <person name="Ohm R."/>
            <person name="Sun H."/>
            <person name="Tunlid A."/>
            <person name="Henrissat B."/>
            <person name="Grigoriev I.V."/>
            <person name="Hibbett D.S."/>
            <person name="Martin F."/>
        </authorList>
    </citation>
    <scope>NUCLEOTIDE SEQUENCE [LARGE SCALE GENOMIC DNA]</scope>
    <source>
        <strain evidence="3 4">Koide BX008</strain>
    </source>
</reference>
<sequence length="325" mass="36794">MLTHVQRAVVATITQGLLYGIYLATLIQCFRWLIFTDEGWKPREKINSFTLAFGSIFIFLMTTANITTILSYLIKFFRGDETQMYGIRLMINTSQALAILSIDGILIYRCWILYGKSWRVICVPATLWLASLACSAIYLYFTLERQPPPNVLQIEERLITSLYACNITITIYTTTAIIYRIWYTRKITSGSPKRLNYIMRILAESGILYTSTMIFGLVGSVLTGKNDPTWVDYFIGDISDAVNFSMGGIAFNLLLIRVNKSRVELRDSLADSRNVDGVRTLSGMQFHDPQSAASSEGPPSNARRVDGEIEEIQEHRRSSDGMHVN</sequence>
<feature type="transmembrane region" description="Helical" evidence="2">
    <location>
        <begin position="86"/>
        <end position="108"/>
    </location>
</feature>
<feature type="transmembrane region" description="Helical" evidence="2">
    <location>
        <begin position="120"/>
        <end position="141"/>
    </location>
</feature>
<keyword evidence="2" id="KW-0472">Membrane</keyword>
<keyword evidence="4" id="KW-1185">Reference proteome</keyword>
<dbReference type="AlphaFoldDB" id="A0A0C2W9A0"/>
<dbReference type="InParanoid" id="A0A0C2W9A0"/>
<evidence type="ECO:0000313" key="4">
    <source>
        <dbReference type="Proteomes" id="UP000054549"/>
    </source>
</evidence>
<protein>
    <submittedName>
        <fullName evidence="3">Uncharacterized protein</fullName>
    </submittedName>
</protein>
<feature type="transmembrane region" description="Helical" evidence="2">
    <location>
        <begin position="16"/>
        <end position="34"/>
    </location>
</feature>
<evidence type="ECO:0000256" key="1">
    <source>
        <dbReference type="SAM" id="MobiDB-lite"/>
    </source>
</evidence>
<dbReference type="OrthoDB" id="2751465at2759"/>
<evidence type="ECO:0000313" key="3">
    <source>
        <dbReference type="EMBL" id="KIL57782.1"/>
    </source>
</evidence>
<organism evidence="3 4">
    <name type="scientific">Amanita muscaria (strain Koide BX008)</name>
    <dbReference type="NCBI Taxonomy" id="946122"/>
    <lineage>
        <taxon>Eukaryota</taxon>
        <taxon>Fungi</taxon>
        <taxon>Dikarya</taxon>
        <taxon>Basidiomycota</taxon>
        <taxon>Agaricomycotina</taxon>
        <taxon>Agaricomycetes</taxon>
        <taxon>Agaricomycetidae</taxon>
        <taxon>Agaricales</taxon>
        <taxon>Pluteineae</taxon>
        <taxon>Amanitaceae</taxon>
        <taxon>Amanita</taxon>
    </lineage>
</organism>
<feature type="transmembrane region" description="Helical" evidence="2">
    <location>
        <begin position="161"/>
        <end position="182"/>
    </location>
</feature>
<feature type="transmembrane region" description="Helical" evidence="2">
    <location>
        <begin position="202"/>
        <end position="222"/>
    </location>
</feature>
<dbReference type="Proteomes" id="UP000054549">
    <property type="component" value="Unassembled WGS sequence"/>
</dbReference>
<evidence type="ECO:0000256" key="2">
    <source>
        <dbReference type="SAM" id="Phobius"/>
    </source>
</evidence>
<feature type="region of interest" description="Disordered" evidence="1">
    <location>
        <begin position="286"/>
        <end position="325"/>
    </location>
</feature>
<feature type="transmembrane region" description="Helical" evidence="2">
    <location>
        <begin position="234"/>
        <end position="256"/>
    </location>
</feature>
<feature type="transmembrane region" description="Helical" evidence="2">
    <location>
        <begin position="46"/>
        <end position="74"/>
    </location>
</feature>
<keyword evidence="2" id="KW-1133">Transmembrane helix</keyword>
<feature type="compositionally biased region" description="Basic and acidic residues" evidence="1">
    <location>
        <begin position="303"/>
        <end position="325"/>
    </location>
</feature>
<dbReference type="EMBL" id="KN818358">
    <property type="protein sequence ID" value="KIL57782.1"/>
    <property type="molecule type" value="Genomic_DNA"/>
</dbReference>
<proteinExistence type="predicted"/>
<gene>
    <name evidence="3" type="ORF">M378DRAFT_171370</name>
</gene>